<name>A0A6A6X387_9PLEO</name>
<dbReference type="EMBL" id="MU002060">
    <property type="protein sequence ID" value="KAF2790691.1"/>
    <property type="molecule type" value="Genomic_DNA"/>
</dbReference>
<dbReference type="Proteomes" id="UP000799757">
    <property type="component" value="Unassembled WGS sequence"/>
</dbReference>
<gene>
    <name evidence="1" type="ORF">K505DRAFT_419671</name>
</gene>
<evidence type="ECO:0000313" key="2">
    <source>
        <dbReference type="Proteomes" id="UP000799757"/>
    </source>
</evidence>
<dbReference type="OrthoDB" id="3763466at2759"/>
<organism evidence="1 2">
    <name type="scientific">Melanomma pulvis-pyrius CBS 109.77</name>
    <dbReference type="NCBI Taxonomy" id="1314802"/>
    <lineage>
        <taxon>Eukaryota</taxon>
        <taxon>Fungi</taxon>
        <taxon>Dikarya</taxon>
        <taxon>Ascomycota</taxon>
        <taxon>Pezizomycotina</taxon>
        <taxon>Dothideomycetes</taxon>
        <taxon>Pleosporomycetidae</taxon>
        <taxon>Pleosporales</taxon>
        <taxon>Melanommataceae</taxon>
        <taxon>Melanomma</taxon>
    </lineage>
</organism>
<protein>
    <submittedName>
        <fullName evidence="1">Uncharacterized protein</fullName>
    </submittedName>
</protein>
<evidence type="ECO:0000313" key="1">
    <source>
        <dbReference type="EMBL" id="KAF2790691.1"/>
    </source>
</evidence>
<proteinExistence type="predicted"/>
<accession>A0A6A6X387</accession>
<keyword evidence="2" id="KW-1185">Reference proteome</keyword>
<dbReference type="AlphaFoldDB" id="A0A6A6X387"/>
<reference evidence="1" key="1">
    <citation type="journal article" date="2020" name="Stud. Mycol.">
        <title>101 Dothideomycetes genomes: a test case for predicting lifestyles and emergence of pathogens.</title>
        <authorList>
            <person name="Haridas S."/>
            <person name="Albert R."/>
            <person name="Binder M."/>
            <person name="Bloem J."/>
            <person name="Labutti K."/>
            <person name="Salamov A."/>
            <person name="Andreopoulos B."/>
            <person name="Baker S."/>
            <person name="Barry K."/>
            <person name="Bills G."/>
            <person name="Bluhm B."/>
            <person name="Cannon C."/>
            <person name="Castanera R."/>
            <person name="Culley D."/>
            <person name="Daum C."/>
            <person name="Ezra D."/>
            <person name="Gonzalez J."/>
            <person name="Henrissat B."/>
            <person name="Kuo A."/>
            <person name="Liang C."/>
            <person name="Lipzen A."/>
            <person name="Lutzoni F."/>
            <person name="Magnuson J."/>
            <person name="Mondo S."/>
            <person name="Nolan M."/>
            <person name="Ohm R."/>
            <person name="Pangilinan J."/>
            <person name="Park H.-J."/>
            <person name="Ramirez L."/>
            <person name="Alfaro M."/>
            <person name="Sun H."/>
            <person name="Tritt A."/>
            <person name="Yoshinaga Y."/>
            <person name="Zwiers L.-H."/>
            <person name="Turgeon B."/>
            <person name="Goodwin S."/>
            <person name="Spatafora J."/>
            <person name="Crous P."/>
            <person name="Grigoriev I."/>
        </authorList>
    </citation>
    <scope>NUCLEOTIDE SEQUENCE</scope>
    <source>
        <strain evidence="1">CBS 109.77</strain>
    </source>
</reference>
<sequence length="262" mass="29507">MSTTAFADETIPILARHFHARLPRELRDLVYSYLWDGDAMRKMNAPLLLCQASPPFNILPGTSIPHFTRPSCVGAAVSHEAVEWLYKNGTDFSVDAEDLGTFLHLDIFGFGFTPANSRIRRLAVNVDLTNRDVFPTLPSEDAVADPFRLPMDGDQTDRDVSPALGYEPSRDAVEGPFRLLMDVDLGKDFRLVVRLAPLWIITILTYPLVQHARLVLERTVHAFEQRGMAVELWYGERDVKPVLGNLNDWWCSLCDAPDRPAS</sequence>